<dbReference type="Gene3D" id="2.40.10.270">
    <property type="entry name" value="Bacteriophage SPP1 head-tail adaptor protein"/>
    <property type="match status" value="1"/>
</dbReference>
<protein>
    <submittedName>
        <fullName evidence="1">Gp16_SPP1, putative phage head-tail adaptor</fullName>
    </submittedName>
</protein>
<dbReference type="EMBL" id="LR796161">
    <property type="protein sequence ID" value="CAB4122683.1"/>
    <property type="molecule type" value="Genomic_DNA"/>
</dbReference>
<dbReference type="Pfam" id="PF05521">
    <property type="entry name" value="Phage_HCP"/>
    <property type="match status" value="1"/>
</dbReference>
<gene>
    <name evidence="1" type="ORF">UFOVP31_56</name>
</gene>
<proteinExistence type="predicted"/>
<dbReference type="InterPro" id="IPR008767">
    <property type="entry name" value="Phage_SPP1_head-tail_adaptor"/>
</dbReference>
<accession>A0A6J5KN45</accession>
<evidence type="ECO:0000313" key="1">
    <source>
        <dbReference type="EMBL" id="CAB4122683.1"/>
    </source>
</evidence>
<name>A0A6J5KN45_9CAUD</name>
<sequence length="116" mass="12781">MTSLRAGQLTRRLTLQSLSTTLDSYGISVPTWTNVMTVWADIQPLTGQERLSAAQLASEVTHQLTVRYSSLLADTRVVAGYRALYKDRIFNIHAALNEDESNVLVTLLASEGLTRG</sequence>
<organism evidence="1">
    <name type="scientific">uncultured Caudovirales phage</name>
    <dbReference type="NCBI Taxonomy" id="2100421"/>
    <lineage>
        <taxon>Viruses</taxon>
        <taxon>Duplodnaviria</taxon>
        <taxon>Heunggongvirae</taxon>
        <taxon>Uroviricota</taxon>
        <taxon>Caudoviricetes</taxon>
        <taxon>Peduoviridae</taxon>
        <taxon>Maltschvirus</taxon>
        <taxon>Maltschvirus maltsch</taxon>
    </lineage>
</organism>
<reference evidence="1" key="1">
    <citation type="submission" date="2020-04" db="EMBL/GenBank/DDBJ databases">
        <authorList>
            <person name="Chiriac C."/>
            <person name="Salcher M."/>
            <person name="Ghai R."/>
            <person name="Kavagutti S V."/>
        </authorList>
    </citation>
    <scope>NUCLEOTIDE SEQUENCE</scope>
</reference>
<dbReference type="InterPro" id="IPR038666">
    <property type="entry name" value="SSP1_head-tail_sf"/>
</dbReference>
<dbReference type="NCBIfam" id="TIGR01563">
    <property type="entry name" value="gp16_SPP1"/>
    <property type="match status" value="1"/>
</dbReference>